<gene>
    <name evidence="2" type="ORF">ELUCI_v1c06440</name>
</gene>
<evidence type="ECO:0000313" key="2">
    <source>
        <dbReference type="EMBL" id="PPE05307.1"/>
    </source>
</evidence>
<evidence type="ECO:0000256" key="1">
    <source>
        <dbReference type="SAM" id="Phobius"/>
    </source>
</evidence>
<feature type="transmembrane region" description="Helical" evidence="1">
    <location>
        <begin position="126"/>
        <end position="147"/>
    </location>
</feature>
<accession>A0A2S5RDC6</accession>
<feature type="transmembrane region" description="Helical" evidence="1">
    <location>
        <begin position="159"/>
        <end position="179"/>
    </location>
</feature>
<protein>
    <submittedName>
        <fullName evidence="2">Uncharacterized protein</fullName>
    </submittedName>
</protein>
<keyword evidence="1" id="KW-1133">Transmembrane helix</keyword>
<sequence length="211" mass="23892">MIILGLLLGQDFLVYGLMGIILLVSLSSTIIPISIYLCSDKVEKRIKHYLIIKGAIWKYTRALYFVNLIMFGLVSVLLFLVSTLGFKISIDYKTVLMLISFGFISYTFAFIIAIIIGALINSVNDAIPLSMLIFFIIILISGITIPLQKLIPQYYYLEVLTPFGCLYMFYSCVIGFIDLTIVEMVVAIVIIIIWILGLSYLLYIAFKSFKK</sequence>
<name>A0A2S5RDC6_9MOLU</name>
<evidence type="ECO:0000313" key="3">
    <source>
        <dbReference type="Proteomes" id="UP000237865"/>
    </source>
</evidence>
<dbReference type="STRING" id="1399797.GCA_000518285_02038"/>
<keyword evidence="3" id="KW-1185">Reference proteome</keyword>
<comment type="caution">
    <text evidence="2">The sequence shown here is derived from an EMBL/GenBank/DDBJ whole genome shotgun (WGS) entry which is preliminary data.</text>
</comment>
<feature type="transmembrane region" description="Helical" evidence="1">
    <location>
        <begin position="62"/>
        <end position="86"/>
    </location>
</feature>
<reference evidence="2 3" key="1">
    <citation type="submission" date="2017-11" db="EMBL/GenBank/DDBJ databases">
        <title>Genome sequence of Entomoplasma lucivorax PIPN-2 (ATCC 49196).</title>
        <authorList>
            <person name="Lo W.-S."/>
            <person name="Gasparich G.E."/>
            <person name="Kuo C.-H."/>
        </authorList>
    </citation>
    <scope>NUCLEOTIDE SEQUENCE [LARGE SCALE GENOMIC DNA]</scope>
    <source>
        <strain evidence="2 3">PIPN-2</strain>
    </source>
</reference>
<feature type="transmembrane region" description="Helical" evidence="1">
    <location>
        <begin position="98"/>
        <end position="120"/>
    </location>
</feature>
<dbReference type="EMBL" id="PHNE01000003">
    <property type="protein sequence ID" value="PPE05307.1"/>
    <property type="molecule type" value="Genomic_DNA"/>
</dbReference>
<dbReference type="AlphaFoldDB" id="A0A2S5RDC6"/>
<dbReference type="Proteomes" id="UP000237865">
    <property type="component" value="Unassembled WGS sequence"/>
</dbReference>
<keyword evidence="1" id="KW-0812">Transmembrane</keyword>
<proteinExistence type="predicted"/>
<keyword evidence="1" id="KW-0472">Membrane</keyword>
<feature type="transmembrane region" description="Helical" evidence="1">
    <location>
        <begin position="185"/>
        <end position="206"/>
    </location>
</feature>
<feature type="transmembrane region" description="Helical" evidence="1">
    <location>
        <begin position="12"/>
        <end position="37"/>
    </location>
</feature>
<organism evidence="2 3">
    <name type="scientific">Williamsoniiplasma lucivorax</name>
    <dbReference type="NCBI Taxonomy" id="209274"/>
    <lineage>
        <taxon>Bacteria</taxon>
        <taxon>Bacillati</taxon>
        <taxon>Mycoplasmatota</taxon>
        <taxon>Mollicutes</taxon>
        <taxon>Entomoplasmatales</taxon>
        <taxon>Williamsoniiplasma</taxon>
    </lineage>
</organism>